<dbReference type="PANTHER" id="PTHR43798:SF33">
    <property type="entry name" value="HYDROLASE, PUTATIVE (AFU_ORTHOLOGUE AFUA_2G14860)-RELATED"/>
    <property type="match status" value="1"/>
</dbReference>
<dbReference type="Pfam" id="PF00561">
    <property type="entry name" value="Abhydrolase_1"/>
    <property type="match status" value="1"/>
</dbReference>
<dbReference type="PANTHER" id="PTHR43798">
    <property type="entry name" value="MONOACYLGLYCEROL LIPASE"/>
    <property type="match status" value="1"/>
</dbReference>
<protein>
    <submittedName>
        <fullName evidence="2">Alpha/beta fold hydrolase</fullName>
    </submittedName>
</protein>
<dbReference type="Proteomes" id="UP001500742">
    <property type="component" value="Unassembled WGS sequence"/>
</dbReference>
<reference evidence="3" key="1">
    <citation type="journal article" date="2019" name="Int. J. Syst. Evol. Microbiol.">
        <title>The Global Catalogue of Microorganisms (GCM) 10K type strain sequencing project: providing services to taxonomists for standard genome sequencing and annotation.</title>
        <authorList>
            <consortium name="The Broad Institute Genomics Platform"/>
            <consortium name="The Broad Institute Genome Sequencing Center for Infectious Disease"/>
            <person name="Wu L."/>
            <person name="Ma J."/>
        </authorList>
    </citation>
    <scope>NUCLEOTIDE SEQUENCE [LARGE SCALE GENOMIC DNA]</scope>
    <source>
        <strain evidence="3">JCM 16601</strain>
    </source>
</reference>
<dbReference type="PRINTS" id="PR00111">
    <property type="entry name" value="ABHYDROLASE"/>
</dbReference>
<dbReference type="GO" id="GO:0016787">
    <property type="term" value="F:hydrolase activity"/>
    <property type="evidence" value="ECO:0007669"/>
    <property type="project" value="UniProtKB-KW"/>
</dbReference>
<evidence type="ECO:0000313" key="2">
    <source>
        <dbReference type="EMBL" id="GAA3964708.1"/>
    </source>
</evidence>
<evidence type="ECO:0000313" key="3">
    <source>
        <dbReference type="Proteomes" id="UP001500742"/>
    </source>
</evidence>
<dbReference type="SUPFAM" id="SSF53474">
    <property type="entry name" value="alpha/beta-Hydrolases"/>
    <property type="match status" value="1"/>
</dbReference>
<organism evidence="2 3">
    <name type="scientific">Mucilaginibacter dorajii</name>
    <dbReference type="NCBI Taxonomy" id="692994"/>
    <lineage>
        <taxon>Bacteria</taxon>
        <taxon>Pseudomonadati</taxon>
        <taxon>Bacteroidota</taxon>
        <taxon>Sphingobacteriia</taxon>
        <taxon>Sphingobacteriales</taxon>
        <taxon>Sphingobacteriaceae</taxon>
        <taxon>Mucilaginibacter</taxon>
    </lineage>
</organism>
<comment type="caution">
    <text evidence="2">The sequence shown here is derived from an EMBL/GenBank/DDBJ whole genome shotgun (WGS) entry which is preliminary data.</text>
</comment>
<accession>A0ABP7PFE4</accession>
<gene>
    <name evidence="2" type="ORF">GCM10022210_11390</name>
</gene>
<dbReference type="Gene3D" id="3.40.50.1820">
    <property type="entry name" value="alpha/beta hydrolase"/>
    <property type="match status" value="1"/>
</dbReference>
<proteinExistence type="predicted"/>
<name>A0ABP7PFE4_9SPHI</name>
<keyword evidence="2" id="KW-0378">Hydrolase</keyword>
<dbReference type="EMBL" id="BAAAZC010000008">
    <property type="protein sequence ID" value="GAA3964708.1"/>
    <property type="molecule type" value="Genomic_DNA"/>
</dbReference>
<evidence type="ECO:0000259" key="1">
    <source>
        <dbReference type="Pfam" id="PF00561"/>
    </source>
</evidence>
<dbReference type="InterPro" id="IPR050266">
    <property type="entry name" value="AB_hydrolase_sf"/>
</dbReference>
<sequence>MKQSMILLHGLFGALSNWEDVISHFKSDYNIHVPLLPIYDNYKGDGIEYMVKFLDDYIERNKLENVALVGNSLGGHVAIVYSYRYPQKVAFLVLTGSSGLYENTGVGGFVKRGNMAYIRERVAYTFYDAAVATNTLVTEVYQVTTNNEKCFAILKMAKSAQRNYVADILPRITTRTLLIWGKDDKITPLDVALQFKRFLPQVDLQVLENCGHAPMMERPGEFNCLLQSFLQDYAISTANCREV</sequence>
<dbReference type="RefSeq" id="WP_344757710.1">
    <property type="nucleotide sequence ID" value="NZ_BAAAZC010000008.1"/>
</dbReference>
<dbReference type="InterPro" id="IPR029058">
    <property type="entry name" value="AB_hydrolase_fold"/>
</dbReference>
<dbReference type="InterPro" id="IPR000073">
    <property type="entry name" value="AB_hydrolase_1"/>
</dbReference>
<keyword evidence="3" id="KW-1185">Reference proteome</keyword>
<feature type="domain" description="AB hydrolase-1" evidence="1">
    <location>
        <begin position="5"/>
        <end position="219"/>
    </location>
</feature>